<reference evidence="1" key="1">
    <citation type="submission" date="2018-10" db="EMBL/GenBank/DDBJ databases">
        <title>Hidden diversity of soil giant viruses.</title>
        <authorList>
            <person name="Schulz F."/>
            <person name="Alteio L."/>
            <person name="Goudeau D."/>
            <person name="Ryan E.M."/>
            <person name="Malmstrom R.R."/>
            <person name="Blanchard J."/>
            <person name="Woyke T."/>
        </authorList>
    </citation>
    <scope>NUCLEOTIDE SEQUENCE</scope>
    <source>
        <strain evidence="1">HAV1</strain>
    </source>
</reference>
<organism evidence="1">
    <name type="scientific">Harvfovirus sp</name>
    <dbReference type="NCBI Taxonomy" id="2487768"/>
    <lineage>
        <taxon>Viruses</taxon>
        <taxon>Varidnaviria</taxon>
        <taxon>Bamfordvirae</taxon>
        <taxon>Nucleocytoviricota</taxon>
        <taxon>Megaviricetes</taxon>
        <taxon>Imitervirales</taxon>
        <taxon>Mimiviridae</taxon>
        <taxon>Klosneuvirinae</taxon>
    </lineage>
</organism>
<protein>
    <submittedName>
        <fullName evidence="1">Uncharacterized protein</fullName>
    </submittedName>
</protein>
<proteinExistence type="predicted"/>
<sequence>MLTILVPFYNENDVELMDTLNTLYPDFAR</sequence>
<accession>A0A3G5A386</accession>
<gene>
    <name evidence="1" type="ORF">Harvfovirus46_13</name>
</gene>
<feature type="non-terminal residue" evidence="1">
    <location>
        <position position="29"/>
    </location>
</feature>
<evidence type="ECO:0000313" key="1">
    <source>
        <dbReference type="EMBL" id="AYV81630.1"/>
    </source>
</evidence>
<dbReference type="EMBL" id="MK072288">
    <property type="protein sequence ID" value="AYV81630.1"/>
    <property type="molecule type" value="Genomic_DNA"/>
</dbReference>
<name>A0A3G5A386_9VIRU</name>